<keyword evidence="1" id="KW-0732">Signal</keyword>
<evidence type="ECO:0000256" key="1">
    <source>
        <dbReference type="SAM" id="SignalP"/>
    </source>
</evidence>
<accession>A0A1F6CLV2</accession>
<feature type="signal peptide" evidence="1">
    <location>
        <begin position="1"/>
        <end position="33"/>
    </location>
</feature>
<dbReference type="PROSITE" id="PS51257">
    <property type="entry name" value="PROKAR_LIPOPROTEIN"/>
    <property type="match status" value="1"/>
</dbReference>
<dbReference type="AlphaFoldDB" id="A0A1F6CLV2"/>
<sequence>MNGKWPVFVMGTLVGVIACLSVALAMSHGQATAVAAPAAPAAQDAGGRLLIERGGTAANLDDMLWVLYMRPTAAEDEGGTASKLPKERITLALYKPPQGRLKDPPIQLQSVREISWDLQLMQ</sequence>
<evidence type="ECO:0000313" key="2">
    <source>
        <dbReference type="EMBL" id="OGG50007.1"/>
    </source>
</evidence>
<gene>
    <name evidence="2" type="ORF">A3F84_02260</name>
</gene>
<name>A0A1F6CLV2_HANXR</name>
<dbReference type="Proteomes" id="UP000178606">
    <property type="component" value="Unassembled WGS sequence"/>
</dbReference>
<reference evidence="2 3" key="1">
    <citation type="journal article" date="2016" name="Nat. Commun.">
        <title>Thousands of microbial genomes shed light on interconnected biogeochemical processes in an aquifer system.</title>
        <authorList>
            <person name="Anantharaman K."/>
            <person name="Brown C.T."/>
            <person name="Hug L.A."/>
            <person name="Sharon I."/>
            <person name="Castelle C.J."/>
            <person name="Probst A.J."/>
            <person name="Thomas B.C."/>
            <person name="Singh A."/>
            <person name="Wilkins M.J."/>
            <person name="Karaoz U."/>
            <person name="Brodie E.L."/>
            <person name="Williams K.H."/>
            <person name="Hubbard S.S."/>
            <person name="Banfield J.F."/>
        </authorList>
    </citation>
    <scope>NUCLEOTIDE SEQUENCE [LARGE SCALE GENOMIC DNA]</scope>
    <source>
        <strain evidence="3">RIFCSPLOWO2_12_FULL_64_10</strain>
    </source>
</reference>
<evidence type="ECO:0000313" key="3">
    <source>
        <dbReference type="Proteomes" id="UP000178606"/>
    </source>
</evidence>
<organism evidence="2 3">
    <name type="scientific">Handelsmanbacteria sp. (strain RIFCSPLOWO2_12_FULL_64_10)</name>
    <dbReference type="NCBI Taxonomy" id="1817868"/>
    <lineage>
        <taxon>Bacteria</taxon>
        <taxon>Candidatus Handelsmaniibacteriota</taxon>
    </lineage>
</organism>
<comment type="caution">
    <text evidence="2">The sequence shown here is derived from an EMBL/GenBank/DDBJ whole genome shotgun (WGS) entry which is preliminary data.</text>
</comment>
<feature type="chain" id="PRO_5009523438" evidence="1">
    <location>
        <begin position="34"/>
        <end position="122"/>
    </location>
</feature>
<proteinExistence type="predicted"/>
<dbReference type="EMBL" id="MFKF01000216">
    <property type="protein sequence ID" value="OGG50007.1"/>
    <property type="molecule type" value="Genomic_DNA"/>
</dbReference>
<protein>
    <submittedName>
        <fullName evidence="2">Uncharacterized protein</fullName>
    </submittedName>
</protein>